<sequence>GVWIGTKIGGKREGEEIALKSEGISPSAVTNQTENVTSSTKETQNETALTPGNQTVANLTEKPKEEVKAQAPAPQVEKPVKEETKAPKTPKKTEVVKKSEEKQGHTKEEKPSYTKKEVAQIASHIKEHGYFIQIGAFSQKDKALALKEKAGREGFTAMIKEINSDGKILYKVLIGGYSSRDEAEKLIGKVKEKLGIEKPFIVEL</sequence>
<dbReference type="GO" id="GO:0042834">
    <property type="term" value="F:peptidoglycan binding"/>
    <property type="evidence" value="ECO:0007669"/>
    <property type="project" value="InterPro"/>
</dbReference>
<dbReference type="EMBL" id="PNIE01000096">
    <property type="protein sequence ID" value="PMP60916.1"/>
    <property type="molecule type" value="Genomic_DNA"/>
</dbReference>
<dbReference type="Pfam" id="PF05036">
    <property type="entry name" value="SPOR"/>
    <property type="match status" value="1"/>
</dbReference>
<feature type="region of interest" description="Disordered" evidence="1">
    <location>
        <begin position="20"/>
        <end position="115"/>
    </location>
</feature>
<gene>
    <name evidence="3" type="ORF">C0197_06425</name>
</gene>
<name>A0A2N7PI09_9BACT</name>
<organism evidence="3 4">
    <name type="scientific">Caldimicrobium thiodismutans</name>
    <dbReference type="NCBI Taxonomy" id="1653476"/>
    <lineage>
        <taxon>Bacteria</taxon>
        <taxon>Pseudomonadati</taxon>
        <taxon>Thermodesulfobacteriota</taxon>
        <taxon>Thermodesulfobacteria</taxon>
        <taxon>Thermodesulfobacteriales</taxon>
        <taxon>Thermodesulfobacteriaceae</taxon>
        <taxon>Caldimicrobium</taxon>
    </lineage>
</organism>
<evidence type="ECO:0000256" key="1">
    <source>
        <dbReference type="SAM" id="MobiDB-lite"/>
    </source>
</evidence>
<accession>A0A2N7PI09</accession>
<reference evidence="3 4" key="1">
    <citation type="submission" date="2018-01" db="EMBL/GenBank/DDBJ databases">
        <title>Metagenomic assembled genomes from two thermal pools in the Uzon Caldera, Kamchatka, Russia.</title>
        <authorList>
            <person name="Wilkins L."/>
            <person name="Ettinger C."/>
        </authorList>
    </citation>
    <scope>NUCLEOTIDE SEQUENCE [LARGE SCALE GENOMIC DNA]</scope>
    <source>
        <strain evidence="3">ZAV-15</strain>
    </source>
</reference>
<dbReference type="GO" id="GO:0032153">
    <property type="term" value="C:cell division site"/>
    <property type="evidence" value="ECO:0007669"/>
    <property type="project" value="TreeGrafter"/>
</dbReference>
<evidence type="ECO:0000259" key="2">
    <source>
        <dbReference type="PROSITE" id="PS51724"/>
    </source>
</evidence>
<feature type="non-terminal residue" evidence="3">
    <location>
        <position position="1"/>
    </location>
</feature>
<dbReference type="Gene3D" id="3.30.70.1070">
    <property type="entry name" value="Sporulation related repeat"/>
    <property type="match status" value="1"/>
</dbReference>
<dbReference type="AlphaFoldDB" id="A0A2N7PI09"/>
<evidence type="ECO:0000313" key="4">
    <source>
        <dbReference type="Proteomes" id="UP000235731"/>
    </source>
</evidence>
<evidence type="ECO:0000313" key="3">
    <source>
        <dbReference type="EMBL" id="PMP60916.1"/>
    </source>
</evidence>
<dbReference type="GO" id="GO:0030428">
    <property type="term" value="C:cell septum"/>
    <property type="evidence" value="ECO:0007669"/>
    <property type="project" value="TreeGrafter"/>
</dbReference>
<protein>
    <recommendedName>
        <fullName evidence="2">SPOR domain-containing protein</fullName>
    </recommendedName>
</protein>
<dbReference type="PANTHER" id="PTHR38687:SF1">
    <property type="entry name" value="CELL DIVISION PROTEIN DEDD"/>
    <property type="match status" value="1"/>
</dbReference>
<feature type="compositionally biased region" description="Polar residues" evidence="1">
    <location>
        <begin position="27"/>
        <end position="58"/>
    </location>
</feature>
<proteinExistence type="predicted"/>
<feature type="domain" description="SPOR" evidence="2">
    <location>
        <begin position="124"/>
        <end position="203"/>
    </location>
</feature>
<dbReference type="Proteomes" id="UP000235731">
    <property type="component" value="Unassembled WGS sequence"/>
</dbReference>
<dbReference type="InterPro" id="IPR007730">
    <property type="entry name" value="SPOR-like_dom"/>
</dbReference>
<dbReference type="PANTHER" id="PTHR38687">
    <property type="entry name" value="CELL DIVISION PROTEIN DEDD-RELATED"/>
    <property type="match status" value="1"/>
</dbReference>
<dbReference type="PROSITE" id="PS51724">
    <property type="entry name" value="SPOR"/>
    <property type="match status" value="1"/>
</dbReference>
<dbReference type="InterPro" id="IPR036680">
    <property type="entry name" value="SPOR-like_sf"/>
</dbReference>
<dbReference type="SUPFAM" id="SSF110997">
    <property type="entry name" value="Sporulation related repeat"/>
    <property type="match status" value="1"/>
</dbReference>
<feature type="compositionally biased region" description="Basic and acidic residues" evidence="1">
    <location>
        <begin position="78"/>
        <end position="115"/>
    </location>
</feature>
<dbReference type="GO" id="GO:0032506">
    <property type="term" value="P:cytokinetic process"/>
    <property type="evidence" value="ECO:0007669"/>
    <property type="project" value="TreeGrafter"/>
</dbReference>
<comment type="caution">
    <text evidence="3">The sequence shown here is derived from an EMBL/GenBank/DDBJ whole genome shotgun (WGS) entry which is preliminary data.</text>
</comment>
<dbReference type="InterPro" id="IPR052521">
    <property type="entry name" value="Cell_div_SPOR-domain"/>
</dbReference>